<feature type="region of interest" description="Disordered" evidence="1">
    <location>
        <begin position="291"/>
        <end position="310"/>
    </location>
</feature>
<name>A0A7Z0ELW5_9ACTN</name>
<dbReference type="Proteomes" id="UP000572051">
    <property type="component" value="Unassembled WGS sequence"/>
</dbReference>
<feature type="region of interest" description="Disordered" evidence="1">
    <location>
        <begin position="411"/>
        <end position="434"/>
    </location>
</feature>
<feature type="region of interest" description="Disordered" evidence="1">
    <location>
        <begin position="322"/>
        <end position="346"/>
    </location>
</feature>
<feature type="compositionally biased region" description="Pro residues" evidence="1">
    <location>
        <begin position="415"/>
        <end position="427"/>
    </location>
</feature>
<keyword evidence="3" id="KW-1185">Reference proteome</keyword>
<comment type="caution">
    <text evidence="2">The sequence shown here is derived from an EMBL/GenBank/DDBJ whole genome shotgun (WGS) entry which is preliminary data.</text>
</comment>
<sequence length="667" mass="70013">MSDHTATLSLSSAAIPSLSAGDYRITAEYGITTGDEVHQESVQQAVRVAAPRFRLDPGLVARVYPPPASTGAYDTVLPHAALSRPTLPWEREPEPGGLGPGPGGDNPPLRHEPWLALLLFGPGELPDDPKALGRTTRTTVRDWLADTSCSVPNLRTTEEESASPCQTVRIPTALFQRVLPAPSDLAHLAHVRTANAPYSDGVSVLPQDCAVLVAGRLPAAPASGTVAQAAHLVSLEGVHTMAESLTSDSPAHVRLVSLHSWSFNCAPDTGPGFGAVLRGLVGECRTTGGQFSAPPVCDPGTSKAQTPRTGAVRVHLSPASLDEEAGAPPCYGGPLQPRTGRRPASDLGYADARALGRTIALGRADILAAGRGTQRTPSRAPRTHQEQFHALLTSGAARDLGTALHAHRAVTKNPAPAPAQPPAPPTAPARSPADVTAAAELLAADLFQLRGVPFCHLVPDPRMLPAETLRFFHVDETWVQELITGAAEVSASSSGLRSTIEALTAAAVRRGRTLTGLDTGADHRTGLLIRSQLVADWPTLHVNAGGTDGPVTVRRRALANDVLLCLFASGSAVTWVELAEPAHGLHFGFSRGDDGLQTVVRGPDGEDTGQRVSLAPLMRSAHDRTLNLTALAAKACPGPEPTPSQLAVQLIRSPFRQYFGNPPQEQH</sequence>
<dbReference type="RefSeq" id="WP_179823169.1">
    <property type="nucleotide sequence ID" value="NZ_JACCFS010000001.1"/>
</dbReference>
<evidence type="ECO:0000313" key="3">
    <source>
        <dbReference type="Proteomes" id="UP000572051"/>
    </source>
</evidence>
<accession>A0A7Z0ELW5</accession>
<feature type="region of interest" description="Disordered" evidence="1">
    <location>
        <begin position="86"/>
        <end position="108"/>
    </location>
</feature>
<dbReference type="EMBL" id="JACCFS010000001">
    <property type="protein sequence ID" value="NYJ34520.1"/>
    <property type="molecule type" value="Genomic_DNA"/>
</dbReference>
<gene>
    <name evidence="2" type="ORF">HNR10_002401</name>
</gene>
<evidence type="ECO:0000256" key="1">
    <source>
        <dbReference type="SAM" id="MobiDB-lite"/>
    </source>
</evidence>
<protein>
    <submittedName>
        <fullName evidence="2">Uncharacterized protein</fullName>
    </submittedName>
</protein>
<proteinExistence type="predicted"/>
<evidence type="ECO:0000313" key="2">
    <source>
        <dbReference type="EMBL" id="NYJ34520.1"/>
    </source>
</evidence>
<organism evidence="2 3">
    <name type="scientific">Nocardiopsis aegyptia</name>
    <dbReference type="NCBI Taxonomy" id="220378"/>
    <lineage>
        <taxon>Bacteria</taxon>
        <taxon>Bacillati</taxon>
        <taxon>Actinomycetota</taxon>
        <taxon>Actinomycetes</taxon>
        <taxon>Streptosporangiales</taxon>
        <taxon>Nocardiopsidaceae</taxon>
        <taxon>Nocardiopsis</taxon>
    </lineage>
</organism>
<reference evidence="2 3" key="1">
    <citation type="submission" date="2020-07" db="EMBL/GenBank/DDBJ databases">
        <title>Sequencing the genomes of 1000 actinobacteria strains.</title>
        <authorList>
            <person name="Klenk H.-P."/>
        </authorList>
    </citation>
    <scope>NUCLEOTIDE SEQUENCE [LARGE SCALE GENOMIC DNA]</scope>
    <source>
        <strain evidence="2 3">DSM 44442</strain>
    </source>
</reference>
<dbReference type="AlphaFoldDB" id="A0A7Z0ELW5"/>